<evidence type="ECO:0000313" key="4">
    <source>
        <dbReference type="EMBL" id="AWV23291.1"/>
    </source>
</evidence>
<dbReference type="PROSITE" id="PS51736">
    <property type="entry name" value="RECOMBINASES_3"/>
    <property type="match status" value="1"/>
</dbReference>
<protein>
    <submittedName>
        <fullName evidence="4">DNA-invertase</fullName>
    </submittedName>
</protein>
<dbReference type="SUPFAM" id="SSF53041">
    <property type="entry name" value="Resolvase-like"/>
    <property type="match status" value="1"/>
</dbReference>
<evidence type="ECO:0000256" key="2">
    <source>
        <dbReference type="ARBA" id="ARBA00023172"/>
    </source>
</evidence>
<dbReference type="CDD" id="cd03768">
    <property type="entry name" value="SR_ResInv"/>
    <property type="match status" value="1"/>
</dbReference>
<name>A0A4Y1MZC1_9PROT</name>
<reference evidence="4" key="1">
    <citation type="submission" date="2017-12" db="EMBL/GenBank/DDBJ databases">
        <authorList>
            <person name="Martens C."/>
            <person name="Dahlstrom E."/>
            <person name="Barbian K."/>
            <person name="Sykora L."/>
            <person name="Ricklefs S."/>
            <person name="Bruno D."/>
            <person name="Anzick I."/>
            <person name="Myles I."/>
            <person name="Datta S.K."/>
        </authorList>
    </citation>
    <scope>NUCLEOTIDE SEQUENCE</scope>
    <source>
        <strain evidence="4">AD2</strain>
    </source>
</reference>
<accession>A0A4Y1MZC1</accession>
<dbReference type="PANTHER" id="PTHR30461">
    <property type="entry name" value="DNA-INVERTASE FROM LAMBDOID PROPHAGE"/>
    <property type="match status" value="1"/>
</dbReference>
<dbReference type="GO" id="GO:0003677">
    <property type="term" value="F:DNA binding"/>
    <property type="evidence" value="ECO:0007669"/>
    <property type="project" value="UniProtKB-KW"/>
</dbReference>
<keyword evidence="2" id="KW-0233">DNA recombination</keyword>
<proteinExistence type="predicted"/>
<dbReference type="Pfam" id="PF00239">
    <property type="entry name" value="Resolvase"/>
    <property type="match status" value="1"/>
</dbReference>
<dbReference type="SMART" id="SM00857">
    <property type="entry name" value="Resolvase"/>
    <property type="match status" value="1"/>
</dbReference>
<dbReference type="PANTHER" id="PTHR30461:SF2">
    <property type="entry name" value="SERINE RECOMBINASE PINE-RELATED"/>
    <property type="match status" value="1"/>
</dbReference>
<evidence type="ECO:0000259" key="3">
    <source>
        <dbReference type="PROSITE" id="PS51736"/>
    </source>
</evidence>
<dbReference type="EMBL" id="CP025189">
    <property type="protein sequence ID" value="AWV23291.1"/>
    <property type="molecule type" value="Genomic_DNA"/>
</dbReference>
<dbReference type="AlphaFoldDB" id="A0A4Y1MZC1"/>
<sequence>MNGKAVAYYRVSTDRQGRSGLGLDAQRRAVANFLAGPAKMILGEFTEVESGKINDRPQLQAALALCRLTGATLVVAKLDRLARNARFLLNVVEGSGEGGVVFCDLPQLPPGPVGKFMLTQMAAVAELEAGLISQRTKAALSAAKGRGKILGGYRAGAPKVDGALGNVAKQRKADAFAATVGPIAKSLLDEGKSLRAIASALTDRGIRTPRGGSWTAGAVKNVVARMAA</sequence>
<dbReference type="InterPro" id="IPR036162">
    <property type="entry name" value="Resolvase-like_N_sf"/>
</dbReference>
<keyword evidence="1" id="KW-0238">DNA-binding</keyword>
<dbReference type="Gene3D" id="3.40.50.1390">
    <property type="entry name" value="Resolvase, N-terminal catalytic domain"/>
    <property type="match status" value="1"/>
</dbReference>
<gene>
    <name evidence="4" type="ORF">RADP37_02756</name>
</gene>
<evidence type="ECO:0000256" key="1">
    <source>
        <dbReference type="ARBA" id="ARBA00023125"/>
    </source>
</evidence>
<dbReference type="Pfam" id="PF07508">
    <property type="entry name" value="Recombinase"/>
    <property type="match status" value="1"/>
</dbReference>
<dbReference type="RefSeq" id="WP_397540480.1">
    <property type="nucleotide sequence ID" value="NZ_CP025189.1"/>
</dbReference>
<organism evidence="4">
    <name type="scientific">Roseomonas mucosa</name>
    <dbReference type="NCBI Taxonomy" id="207340"/>
    <lineage>
        <taxon>Bacteria</taxon>
        <taxon>Pseudomonadati</taxon>
        <taxon>Pseudomonadota</taxon>
        <taxon>Alphaproteobacteria</taxon>
        <taxon>Acetobacterales</taxon>
        <taxon>Roseomonadaceae</taxon>
        <taxon>Roseomonas</taxon>
    </lineage>
</organism>
<dbReference type="InterPro" id="IPR006119">
    <property type="entry name" value="Resolv_N"/>
</dbReference>
<dbReference type="InterPro" id="IPR011109">
    <property type="entry name" value="DNA_bind_recombinase_dom"/>
</dbReference>
<dbReference type="InterPro" id="IPR050639">
    <property type="entry name" value="SSR_resolvase"/>
</dbReference>
<dbReference type="GO" id="GO:0000150">
    <property type="term" value="F:DNA strand exchange activity"/>
    <property type="evidence" value="ECO:0007669"/>
    <property type="project" value="InterPro"/>
</dbReference>
<feature type="domain" description="Resolvase/invertase-type recombinase catalytic" evidence="3">
    <location>
        <begin position="4"/>
        <end position="147"/>
    </location>
</feature>